<reference evidence="2" key="1">
    <citation type="submission" date="2021-02" db="EMBL/GenBank/DDBJ databases">
        <authorList>
            <person name="Nowell W R."/>
        </authorList>
    </citation>
    <scope>NUCLEOTIDE SEQUENCE</scope>
    <source>
        <strain evidence="2">Ploen Becks lab</strain>
    </source>
</reference>
<gene>
    <name evidence="2" type="ORF">OXX778_LOCUS11781</name>
</gene>
<comment type="caution">
    <text evidence="2">The sequence shown here is derived from an EMBL/GenBank/DDBJ whole genome shotgun (WGS) entry which is preliminary data.</text>
</comment>
<evidence type="ECO:0000313" key="3">
    <source>
        <dbReference type="Proteomes" id="UP000663879"/>
    </source>
</evidence>
<dbReference type="AlphaFoldDB" id="A0A814A4D9"/>
<feature type="compositionally biased region" description="Basic and acidic residues" evidence="1">
    <location>
        <begin position="111"/>
        <end position="136"/>
    </location>
</feature>
<evidence type="ECO:0000313" key="2">
    <source>
        <dbReference type="EMBL" id="CAF0908688.1"/>
    </source>
</evidence>
<feature type="compositionally biased region" description="Polar residues" evidence="1">
    <location>
        <begin position="139"/>
        <end position="148"/>
    </location>
</feature>
<feature type="region of interest" description="Disordered" evidence="1">
    <location>
        <begin position="74"/>
        <end position="148"/>
    </location>
</feature>
<protein>
    <submittedName>
        <fullName evidence="2">Uncharacterized protein</fullName>
    </submittedName>
</protein>
<keyword evidence="3" id="KW-1185">Reference proteome</keyword>
<accession>A0A814A4D9</accession>
<evidence type="ECO:0000256" key="1">
    <source>
        <dbReference type="SAM" id="MobiDB-lite"/>
    </source>
</evidence>
<proteinExistence type="predicted"/>
<name>A0A814A4D9_9BILA</name>
<dbReference type="EMBL" id="CAJNOC010002042">
    <property type="protein sequence ID" value="CAF0908688.1"/>
    <property type="molecule type" value="Genomic_DNA"/>
</dbReference>
<organism evidence="2 3">
    <name type="scientific">Brachionus calyciflorus</name>
    <dbReference type="NCBI Taxonomy" id="104777"/>
    <lineage>
        <taxon>Eukaryota</taxon>
        <taxon>Metazoa</taxon>
        <taxon>Spiralia</taxon>
        <taxon>Gnathifera</taxon>
        <taxon>Rotifera</taxon>
        <taxon>Eurotatoria</taxon>
        <taxon>Monogononta</taxon>
        <taxon>Pseudotrocha</taxon>
        <taxon>Ploima</taxon>
        <taxon>Brachionidae</taxon>
        <taxon>Brachionus</taxon>
    </lineage>
</organism>
<dbReference type="Proteomes" id="UP000663879">
    <property type="component" value="Unassembled WGS sequence"/>
</dbReference>
<sequence>MSTGDYEHYHLKLENTYFLIISTENLFKGSYELNDVFITKRRNFQDDNKENINSSSMITAVEKENISVLSNISQNSSNNINRSKRTKQGITSSDNDDEDEVKADSANNNNRPEEDKHDSPIRNTKIDELESQKPKFDSQLITDQPTTSKDANKKINKAEYITHDVCLADDDVVNYVENLPSDNMFKLIFKDNQIVQLIMDYKKVCFTCYIESRNIVYSCCSG</sequence>